<dbReference type="InterPro" id="IPR029277">
    <property type="entry name" value="SVWC_dom"/>
</dbReference>
<name>A0A224Y175_9ACAR</name>
<keyword evidence="3" id="KW-0732">Signal</keyword>
<feature type="domain" description="Single" evidence="4">
    <location>
        <begin position="20"/>
        <end position="83"/>
    </location>
</feature>
<dbReference type="GO" id="GO:0005576">
    <property type="term" value="C:extracellular region"/>
    <property type="evidence" value="ECO:0007669"/>
    <property type="project" value="UniProtKB-SubCell"/>
</dbReference>
<evidence type="ECO:0000259" key="4">
    <source>
        <dbReference type="Pfam" id="PF15430"/>
    </source>
</evidence>
<feature type="signal peptide" evidence="3">
    <location>
        <begin position="1"/>
        <end position="18"/>
    </location>
</feature>
<reference evidence="5" key="1">
    <citation type="journal article" date="2017" name="Parasit. Vectors">
        <title>Sialotranscriptomics of Rhipicephalus zambeziensis reveals intricate expression profiles of secretory proteins and suggests tight temporal transcriptional regulation during blood-feeding.</title>
        <authorList>
            <person name="de Castro M.H."/>
            <person name="de Klerk D."/>
            <person name="Pienaar R."/>
            <person name="Rees D.J.G."/>
            <person name="Mans B.J."/>
        </authorList>
    </citation>
    <scope>NUCLEOTIDE SEQUENCE</scope>
    <source>
        <tissue evidence="5">Salivary glands</tissue>
    </source>
</reference>
<dbReference type="EMBL" id="GFPF01000190">
    <property type="protein sequence ID" value="MAA11336.1"/>
    <property type="molecule type" value="Transcribed_RNA"/>
</dbReference>
<sequence>MFCEYLLGTFLFTWFCGNYCVLPHNSTVLSSGMTINSSQPCVQYVCFKGNLTTRGCPWKGYPDCLTAEAANSTFPVCCAPPVCS</sequence>
<organism evidence="5">
    <name type="scientific">Rhipicephalus zambeziensis</name>
    <dbReference type="NCBI Taxonomy" id="60191"/>
    <lineage>
        <taxon>Eukaryota</taxon>
        <taxon>Metazoa</taxon>
        <taxon>Ecdysozoa</taxon>
        <taxon>Arthropoda</taxon>
        <taxon>Chelicerata</taxon>
        <taxon>Arachnida</taxon>
        <taxon>Acari</taxon>
        <taxon>Parasitiformes</taxon>
        <taxon>Ixodida</taxon>
        <taxon>Ixodoidea</taxon>
        <taxon>Ixodidae</taxon>
        <taxon>Rhipicephalinae</taxon>
        <taxon>Rhipicephalus</taxon>
        <taxon>Rhipicephalus</taxon>
    </lineage>
</organism>
<evidence type="ECO:0000313" key="5">
    <source>
        <dbReference type="EMBL" id="MAA11336.1"/>
    </source>
</evidence>
<keyword evidence="2" id="KW-0964">Secreted</keyword>
<dbReference type="Pfam" id="PF15430">
    <property type="entry name" value="SVWC"/>
    <property type="match status" value="1"/>
</dbReference>
<evidence type="ECO:0000256" key="1">
    <source>
        <dbReference type="ARBA" id="ARBA00004613"/>
    </source>
</evidence>
<evidence type="ECO:0000256" key="3">
    <source>
        <dbReference type="SAM" id="SignalP"/>
    </source>
</evidence>
<protein>
    <submittedName>
        <fullName evidence="5">8.9 kDa family member</fullName>
    </submittedName>
</protein>
<feature type="chain" id="PRO_5012556141" evidence="3">
    <location>
        <begin position="19"/>
        <end position="84"/>
    </location>
</feature>
<comment type="subcellular location">
    <subcellularLocation>
        <location evidence="1">Secreted</location>
    </subcellularLocation>
</comment>
<evidence type="ECO:0000256" key="2">
    <source>
        <dbReference type="ARBA" id="ARBA00022525"/>
    </source>
</evidence>
<proteinExistence type="predicted"/>
<accession>A0A224Y175</accession>
<dbReference type="AlphaFoldDB" id="A0A224Y175"/>